<dbReference type="InterPro" id="IPR045069">
    <property type="entry name" value="MATE_euk"/>
</dbReference>
<proteinExistence type="inferred from homology"/>
<evidence type="ECO:0000256" key="2">
    <source>
        <dbReference type="ARBA" id="ARBA00010199"/>
    </source>
</evidence>
<feature type="transmembrane region" description="Helical" evidence="6">
    <location>
        <begin position="132"/>
        <end position="150"/>
    </location>
</feature>
<comment type="similarity">
    <text evidence="2">Belongs to the multi antimicrobial extrusion (MATE) (TC 2.A.66.1) family.</text>
</comment>
<evidence type="ECO:0000256" key="1">
    <source>
        <dbReference type="ARBA" id="ARBA00004141"/>
    </source>
</evidence>
<evidence type="ECO:0000256" key="6">
    <source>
        <dbReference type="SAM" id="Phobius"/>
    </source>
</evidence>
<dbReference type="Proteomes" id="UP000054217">
    <property type="component" value="Unassembled WGS sequence"/>
</dbReference>
<evidence type="ECO:0008006" key="9">
    <source>
        <dbReference type="Google" id="ProtNLM"/>
    </source>
</evidence>
<keyword evidence="5 6" id="KW-0472">Membrane</keyword>
<feature type="transmembrane region" description="Helical" evidence="6">
    <location>
        <begin position="231"/>
        <end position="252"/>
    </location>
</feature>
<reference evidence="8" key="2">
    <citation type="submission" date="2015-01" db="EMBL/GenBank/DDBJ databases">
        <title>Evolutionary Origins and Diversification of the Mycorrhizal Mutualists.</title>
        <authorList>
            <consortium name="DOE Joint Genome Institute"/>
            <consortium name="Mycorrhizal Genomics Consortium"/>
            <person name="Kohler A."/>
            <person name="Kuo A."/>
            <person name="Nagy L.G."/>
            <person name="Floudas D."/>
            <person name="Copeland A."/>
            <person name="Barry K.W."/>
            <person name="Cichocki N."/>
            <person name="Veneault-Fourrey C."/>
            <person name="LaButti K."/>
            <person name="Lindquist E.A."/>
            <person name="Lipzen A."/>
            <person name="Lundell T."/>
            <person name="Morin E."/>
            <person name="Murat C."/>
            <person name="Riley R."/>
            <person name="Ohm R."/>
            <person name="Sun H."/>
            <person name="Tunlid A."/>
            <person name="Henrissat B."/>
            <person name="Grigoriev I.V."/>
            <person name="Hibbett D.S."/>
            <person name="Martin F."/>
        </authorList>
    </citation>
    <scope>NUCLEOTIDE SEQUENCE [LARGE SCALE GENOMIC DNA]</scope>
    <source>
        <strain evidence="8">Marx 270</strain>
    </source>
</reference>
<feature type="transmembrane region" description="Helical" evidence="6">
    <location>
        <begin position="303"/>
        <end position="326"/>
    </location>
</feature>
<organism evidence="7 8">
    <name type="scientific">Pisolithus tinctorius Marx 270</name>
    <dbReference type="NCBI Taxonomy" id="870435"/>
    <lineage>
        <taxon>Eukaryota</taxon>
        <taxon>Fungi</taxon>
        <taxon>Dikarya</taxon>
        <taxon>Basidiomycota</taxon>
        <taxon>Agaricomycotina</taxon>
        <taxon>Agaricomycetes</taxon>
        <taxon>Agaricomycetidae</taxon>
        <taxon>Boletales</taxon>
        <taxon>Sclerodermatineae</taxon>
        <taxon>Pisolithaceae</taxon>
        <taxon>Pisolithus</taxon>
    </lineage>
</organism>
<feature type="transmembrane region" description="Helical" evidence="6">
    <location>
        <begin position="383"/>
        <end position="404"/>
    </location>
</feature>
<keyword evidence="8" id="KW-1185">Reference proteome</keyword>
<feature type="transmembrane region" description="Helical" evidence="6">
    <location>
        <begin position="338"/>
        <end position="363"/>
    </location>
</feature>
<keyword evidence="4 6" id="KW-1133">Transmembrane helix</keyword>
<dbReference type="GO" id="GO:0042910">
    <property type="term" value="F:xenobiotic transmembrane transporter activity"/>
    <property type="evidence" value="ECO:0007669"/>
    <property type="project" value="InterPro"/>
</dbReference>
<dbReference type="Pfam" id="PF01554">
    <property type="entry name" value="MatE"/>
    <property type="match status" value="2"/>
</dbReference>
<dbReference type="GO" id="GO:0015297">
    <property type="term" value="F:antiporter activity"/>
    <property type="evidence" value="ECO:0007669"/>
    <property type="project" value="InterPro"/>
</dbReference>
<dbReference type="CDD" id="cd13132">
    <property type="entry name" value="MATE_eukaryotic"/>
    <property type="match status" value="1"/>
</dbReference>
<dbReference type="STRING" id="870435.A0A0C3K5Y0"/>
<accession>A0A0C3K5Y0</accession>
<dbReference type="AlphaFoldDB" id="A0A0C3K5Y0"/>
<dbReference type="PANTHER" id="PTHR11206">
    <property type="entry name" value="MULTIDRUG RESISTANCE PROTEIN"/>
    <property type="match status" value="1"/>
</dbReference>
<dbReference type="HOGENOM" id="CLU_012893_1_2_1"/>
<feature type="transmembrane region" description="Helical" evidence="6">
    <location>
        <begin position="199"/>
        <end position="219"/>
    </location>
</feature>
<feature type="transmembrane region" description="Helical" evidence="6">
    <location>
        <begin position="66"/>
        <end position="89"/>
    </location>
</feature>
<dbReference type="FunCoup" id="A0A0C3K5Y0">
    <property type="interactions" value="114"/>
</dbReference>
<gene>
    <name evidence="7" type="ORF">M404DRAFT_15406</name>
</gene>
<evidence type="ECO:0000256" key="3">
    <source>
        <dbReference type="ARBA" id="ARBA00022692"/>
    </source>
</evidence>
<dbReference type="EMBL" id="KN831968">
    <property type="protein sequence ID" value="KIO04992.1"/>
    <property type="molecule type" value="Genomic_DNA"/>
</dbReference>
<protein>
    <recommendedName>
        <fullName evidence="9">MATE efflux family protein</fullName>
    </recommendedName>
</protein>
<name>A0A0C3K5Y0_PISTI</name>
<dbReference type="NCBIfam" id="TIGR00797">
    <property type="entry name" value="matE"/>
    <property type="match status" value="1"/>
</dbReference>
<sequence>MSNVSERTPLLQQSPPIPCIHEAVDENGYTEAEAVDASPSSKIFREELGILTRYSLPVFATHLFEYSFIFASVVSIGHLSTLALAAATLGSMTASVTGYSIVQGLASTLDTLLPPAWTSDTPHMVGLWTQRMVLMTSFALVPILFIWFNAEPVLLLLKQDPEVAHLAGVYLKHASWGLPAYTFNCISRRYFQSQGLFTVPTRIIVVVAPINAFLNWFFVYPLGLSFPGAPIATALSFNLVSLASIVYAYFLLPRTAWCPIGPGIWRGWGVLLRLGIAGVGQTASEWWSWELTGCPVPLAAQSVLLLSASCTYQAPFALSVATSVRIGNLLGQGKSRRAGLVANTSLFLAVVMAGVWSTLFLVFRNKWGYLFNDDPDVVHLVSSILPIAGLFQVFDGTSAIAGGIFRARGMQMMGALLNLSAYYVLGIPLGLLLAFHFGYGLSGLWYGLTAALVYGSGVGVWLGVFRADWDSEVDKARGRVGVKGSGEEVH</sequence>
<feature type="transmembrane region" description="Helical" evidence="6">
    <location>
        <begin position="264"/>
        <end position="283"/>
    </location>
</feature>
<evidence type="ECO:0000313" key="8">
    <source>
        <dbReference type="Proteomes" id="UP000054217"/>
    </source>
</evidence>
<dbReference type="InterPro" id="IPR002528">
    <property type="entry name" value="MATE_fam"/>
</dbReference>
<evidence type="ECO:0000256" key="4">
    <source>
        <dbReference type="ARBA" id="ARBA00022989"/>
    </source>
</evidence>
<dbReference type="InParanoid" id="A0A0C3K5Y0"/>
<dbReference type="GO" id="GO:0016020">
    <property type="term" value="C:membrane"/>
    <property type="evidence" value="ECO:0007669"/>
    <property type="project" value="UniProtKB-SubCell"/>
</dbReference>
<evidence type="ECO:0000313" key="7">
    <source>
        <dbReference type="EMBL" id="KIO04992.1"/>
    </source>
</evidence>
<feature type="transmembrane region" description="Helical" evidence="6">
    <location>
        <begin position="416"/>
        <end position="438"/>
    </location>
</feature>
<reference evidence="7 8" key="1">
    <citation type="submission" date="2014-04" db="EMBL/GenBank/DDBJ databases">
        <authorList>
            <consortium name="DOE Joint Genome Institute"/>
            <person name="Kuo A."/>
            <person name="Kohler A."/>
            <person name="Costa M.D."/>
            <person name="Nagy L.G."/>
            <person name="Floudas D."/>
            <person name="Copeland A."/>
            <person name="Barry K.W."/>
            <person name="Cichocki N."/>
            <person name="Veneault-Fourrey C."/>
            <person name="LaButti K."/>
            <person name="Lindquist E.A."/>
            <person name="Lipzen A."/>
            <person name="Lundell T."/>
            <person name="Morin E."/>
            <person name="Murat C."/>
            <person name="Sun H."/>
            <person name="Tunlid A."/>
            <person name="Henrissat B."/>
            <person name="Grigoriev I.V."/>
            <person name="Hibbett D.S."/>
            <person name="Martin F."/>
            <person name="Nordberg H.P."/>
            <person name="Cantor M.N."/>
            <person name="Hua S.X."/>
        </authorList>
    </citation>
    <scope>NUCLEOTIDE SEQUENCE [LARGE SCALE GENOMIC DNA]</scope>
    <source>
        <strain evidence="7 8">Marx 270</strain>
    </source>
</reference>
<evidence type="ECO:0000256" key="5">
    <source>
        <dbReference type="ARBA" id="ARBA00023136"/>
    </source>
</evidence>
<dbReference type="GO" id="GO:1990961">
    <property type="term" value="P:xenobiotic detoxification by transmembrane export across the plasma membrane"/>
    <property type="evidence" value="ECO:0007669"/>
    <property type="project" value="InterPro"/>
</dbReference>
<feature type="transmembrane region" description="Helical" evidence="6">
    <location>
        <begin position="444"/>
        <end position="465"/>
    </location>
</feature>
<dbReference type="OrthoDB" id="2126698at2759"/>
<keyword evidence="3 6" id="KW-0812">Transmembrane</keyword>
<comment type="subcellular location">
    <subcellularLocation>
        <location evidence="1">Membrane</location>
        <topology evidence="1">Multi-pass membrane protein</topology>
    </subcellularLocation>
</comment>